<evidence type="ECO:0000313" key="2">
    <source>
        <dbReference type="Proteomes" id="UP000034793"/>
    </source>
</evidence>
<dbReference type="AlphaFoldDB" id="A0A0G0PIZ9"/>
<reference evidence="1 2" key="1">
    <citation type="journal article" date="2015" name="Nature">
        <title>rRNA introns, odd ribosomes, and small enigmatic genomes across a large radiation of phyla.</title>
        <authorList>
            <person name="Brown C.T."/>
            <person name="Hug L.A."/>
            <person name="Thomas B.C."/>
            <person name="Sharon I."/>
            <person name="Castelle C.J."/>
            <person name="Singh A."/>
            <person name="Wilkins M.J."/>
            <person name="Williams K.H."/>
            <person name="Banfield J.F."/>
        </authorList>
    </citation>
    <scope>NUCLEOTIDE SEQUENCE [LARGE SCALE GENOMIC DNA]</scope>
</reference>
<dbReference type="EMBL" id="LBXL01000062">
    <property type="protein sequence ID" value="KKR27903.1"/>
    <property type="molecule type" value="Genomic_DNA"/>
</dbReference>
<organism evidence="1 2">
    <name type="scientific">Candidatus Woesebacteria bacterium GW2011_GWA1_39_8</name>
    <dbReference type="NCBI Taxonomy" id="1618552"/>
    <lineage>
        <taxon>Bacteria</taxon>
        <taxon>Candidatus Woeseibacteriota</taxon>
    </lineage>
</organism>
<protein>
    <submittedName>
        <fullName evidence="1">Uncharacterized protein</fullName>
    </submittedName>
</protein>
<accession>A0A0G0PIZ9</accession>
<proteinExistence type="predicted"/>
<dbReference type="Proteomes" id="UP000034793">
    <property type="component" value="Unassembled WGS sequence"/>
</dbReference>
<evidence type="ECO:0000313" key="1">
    <source>
        <dbReference type="EMBL" id="KKR27903.1"/>
    </source>
</evidence>
<gene>
    <name evidence="1" type="ORF">UT61_C0062G0003</name>
</gene>
<name>A0A0G0PIZ9_9BACT</name>
<comment type="caution">
    <text evidence="1">The sequence shown here is derived from an EMBL/GenBank/DDBJ whole genome shotgun (WGS) entry which is preliminary data.</text>
</comment>
<sequence length="76" mass="8535">MTKCTSCRLKYPDHLLSEMASSISGKLTYTLLCPICALRIRNETMGLPPDTPFSGEMASKMFDEALAYAQKHYRLS</sequence>